<feature type="domain" description="GmrSD restriction endonucleases N-terminal" evidence="1">
    <location>
        <begin position="8"/>
        <end position="240"/>
    </location>
</feature>
<organism evidence="2">
    <name type="scientific">Bradyrhizobium septentrionale</name>
    <dbReference type="NCBI Taxonomy" id="1404411"/>
    <lineage>
        <taxon>Bacteria</taxon>
        <taxon>Pseudomonadati</taxon>
        <taxon>Pseudomonadota</taxon>
        <taxon>Alphaproteobacteria</taxon>
        <taxon>Hyphomicrobiales</taxon>
        <taxon>Nitrobacteraceae</taxon>
        <taxon>Bradyrhizobium</taxon>
    </lineage>
</organism>
<evidence type="ECO:0000259" key="1">
    <source>
        <dbReference type="Pfam" id="PF03235"/>
    </source>
</evidence>
<gene>
    <name evidence="2" type="ORF">HAP48_041930</name>
</gene>
<comment type="caution">
    <text evidence="2">The sequence shown here is derived from an EMBL/GenBank/DDBJ whole genome shotgun (WGS) entry which is preliminary data.</text>
</comment>
<dbReference type="AlphaFoldDB" id="A0A974A623"/>
<dbReference type="EMBL" id="JAAOLE020000001">
    <property type="protein sequence ID" value="NVI49287.1"/>
    <property type="molecule type" value="Genomic_DNA"/>
</dbReference>
<dbReference type="InterPro" id="IPR004919">
    <property type="entry name" value="GmrSD_N"/>
</dbReference>
<dbReference type="PANTHER" id="PTHR37292:SF2">
    <property type="entry name" value="DUF262 DOMAIN-CONTAINING PROTEIN"/>
    <property type="match status" value="1"/>
</dbReference>
<protein>
    <submittedName>
        <fullName evidence="2">DUF262 domain-containing protein</fullName>
    </submittedName>
</protein>
<sequence>MEARDRNIETWFNRVRSGQVRLPRFQRFEAWDYENIASLIDSILRELPIGSTLVLEIGEKEPFVTRPLAGAPAPVERCTEHLLDGQQRLTALWRSLHDSYPDVTFFMQLKEPQPDEEGVLPSRIVRVKRWLNKEGRRLPVWADNTVEIYERGLAPVFLLQPSDISARRQEWCDQAVQNDLQASRSLENTLRDLQDKMKRFNLPMLVLDASTKAATALDVFVKMNTSAVPLNAFDIIVAQFEARSGKSMHDLMIDLREKCPALESYASPEQVALQTAALRADKSPGQASFFQLDLSNVDATWDEIAEGAKWAVQVLEEEGIYDEQRLPTVTVIPVLAALHRDLPRALDEHGNARGVIRSYLWRSFITSRYENASSTRSLQDYRAIRDFLLKKGPRNAAPVFNETDYPLPSLEELIDVGWPKRKETLARAILGLSIKAGAFDIADGNQATRERLKNREYHHLFPDSLLRDDGHLPEKERSRALNCVLITMNTNRNISAKEPLKYLAERVDRAELGESVVRDRLRSHVVPFAELNVGGYAAMPSTAERESKIRADYESFLRKRAELVRKALEALSQGRNWPTEAISEV</sequence>
<dbReference type="PANTHER" id="PTHR37292">
    <property type="entry name" value="VNG6097C"/>
    <property type="match status" value="1"/>
</dbReference>
<dbReference type="RefSeq" id="WP_166213733.1">
    <property type="nucleotide sequence ID" value="NZ_CP088285.1"/>
</dbReference>
<proteinExistence type="predicted"/>
<evidence type="ECO:0000313" key="2">
    <source>
        <dbReference type="EMBL" id="NVI49287.1"/>
    </source>
</evidence>
<reference evidence="2" key="1">
    <citation type="submission" date="2020-06" db="EMBL/GenBank/DDBJ databases">
        <title>Whole Genome Sequence of Bradyrhizobium sp. Strain 1S1.</title>
        <authorList>
            <person name="Bromfield E.S.P."/>
            <person name="Cloutier S."/>
        </authorList>
    </citation>
    <scope>NUCLEOTIDE SEQUENCE [LARGE SCALE GENOMIC DNA]</scope>
    <source>
        <strain evidence="2">1S1</strain>
    </source>
</reference>
<dbReference type="Pfam" id="PF03235">
    <property type="entry name" value="GmrSD_N"/>
    <property type="match status" value="1"/>
</dbReference>
<name>A0A974A623_9BRAD</name>
<accession>A0A974A623</accession>